<dbReference type="eggNOG" id="COG1607">
    <property type="taxonomic scope" value="Bacteria"/>
</dbReference>
<dbReference type="AlphaFoldDB" id="F2JPC6"/>
<dbReference type="CDD" id="cd03442">
    <property type="entry name" value="BFIT_BACH"/>
    <property type="match status" value="1"/>
</dbReference>
<accession>F2JPC6</accession>
<dbReference type="InterPro" id="IPR040170">
    <property type="entry name" value="Cytosol_ACT"/>
</dbReference>
<reference evidence="5 6" key="1">
    <citation type="journal article" date="2011" name="J. Bacteriol.">
        <title>Complete genome sequence of the cellulose-degrading bacterium Cellulosilyticum lentocellum.</title>
        <authorList>
            <consortium name="US DOE Joint Genome Institute"/>
            <person name="Miller D.A."/>
            <person name="Suen G."/>
            <person name="Bruce D."/>
            <person name="Copeland A."/>
            <person name="Cheng J.F."/>
            <person name="Detter C."/>
            <person name="Goodwin L.A."/>
            <person name="Han C.S."/>
            <person name="Hauser L.J."/>
            <person name="Land M.L."/>
            <person name="Lapidus A."/>
            <person name="Lucas S."/>
            <person name="Meincke L."/>
            <person name="Pitluck S."/>
            <person name="Tapia R."/>
            <person name="Teshima H."/>
            <person name="Woyke T."/>
            <person name="Fox B.G."/>
            <person name="Angert E.R."/>
            <person name="Currie C.R."/>
        </authorList>
    </citation>
    <scope>NUCLEOTIDE SEQUENCE [LARGE SCALE GENOMIC DNA]</scope>
    <source>
        <strain evidence="6">ATCC 49066 / DSM 5427 / NCIMB 11756 / RHM5</strain>
    </source>
</reference>
<keyword evidence="6" id="KW-1185">Reference proteome</keyword>
<organism evidence="5 6">
    <name type="scientific">Cellulosilyticum lentocellum (strain ATCC 49066 / DSM 5427 / NCIMB 11756 / RHM5)</name>
    <name type="common">Clostridium lentocellum</name>
    <dbReference type="NCBI Taxonomy" id="642492"/>
    <lineage>
        <taxon>Bacteria</taxon>
        <taxon>Bacillati</taxon>
        <taxon>Bacillota</taxon>
        <taxon>Clostridia</taxon>
        <taxon>Lachnospirales</taxon>
        <taxon>Cellulosilyticaceae</taxon>
        <taxon>Cellulosilyticum</taxon>
    </lineage>
</organism>
<dbReference type="InterPro" id="IPR029069">
    <property type="entry name" value="HotDog_dom_sf"/>
</dbReference>
<proteinExistence type="inferred from homology"/>
<dbReference type="GO" id="GO:0006637">
    <property type="term" value="P:acyl-CoA metabolic process"/>
    <property type="evidence" value="ECO:0007669"/>
    <property type="project" value="TreeGrafter"/>
</dbReference>
<dbReference type="GO" id="GO:0005829">
    <property type="term" value="C:cytosol"/>
    <property type="evidence" value="ECO:0007669"/>
    <property type="project" value="TreeGrafter"/>
</dbReference>
<comment type="similarity">
    <text evidence="1">Belongs to the acyl coenzyme A hydrolase family.</text>
</comment>
<dbReference type="InterPro" id="IPR006683">
    <property type="entry name" value="Thioestr_dom"/>
</dbReference>
<gene>
    <name evidence="5" type="ordered locus">Clole_3170</name>
</gene>
<dbReference type="SUPFAM" id="SSF54637">
    <property type="entry name" value="Thioesterase/thiol ester dehydrase-isomerase"/>
    <property type="match status" value="1"/>
</dbReference>
<dbReference type="STRING" id="642492.Clole_3170"/>
<dbReference type="RefSeq" id="WP_013658143.1">
    <property type="nucleotide sequence ID" value="NC_015275.1"/>
</dbReference>
<name>F2JPC6_CELLD</name>
<sequence>MIKSNLLSRVETMQFVLPEHLNGMGNMHGGEIMKLMDNTAGLVFVRHAEGNAVTAAVNDLKMIKPIPAKSVVRCVGELIETGRTSMKVCVQVFIEDVQTGSTTLASEGLFIGVAVDQAGKPREVAKVKIEKTA</sequence>
<dbReference type="PANTHER" id="PTHR11049:SF5">
    <property type="entry name" value="ACYL-COA THIOESTER HYDROLASE YCIA"/>
    <property type="match status" value="1"/>
</dbReference>
<dbReference type="EMBL" id="CP002582">
    <property type="protein sequence ID" value="ADZ84865.1"/>
    <property type="molecule type" value="Genomic_DNA"/>
</dbReference>
<dbReference type="GO" id="GO:0009062">
    <property type="term" value="P:fatty acid catabolic process"/>
    <property type="evidence" value="ECO:0007669"/>
    <property type="project" value="TreeGrafter"/>
</dbReference>
<evidence type="ECO:0000256" key="1">
    <source>
        <dbReference type="ARBA" id="ARBA00010458"/>
    </source>
</evidence>
<dbReference type="GO" id="GO:0052816">
    <property type="term" value="F:long-chain fatty acyl-CoA hydrolase activity"/>
    <property type="evidence" value="ECO:0007669"/>
    <property type="project" value="TreeGrafter"/>
</dbReference>
<dbReference type="PANTHER" id="PTHR11049">
    <property type="entry name" value="ACYL COENZYME A THIOESTER HYDROLASE"/>
    <property type="match status" value="1"/>
</dbReference>
<evidence type="ECO:0000313" key="6">
    <source>
        <dbReference type="Proteomes" id="UP000008467"/>
    </source>
</evidence>
<dbReference type="Gene3D" id="3.10.129.10">
    <property type="entry name" value="Hotdog Thioesterase"/>
    <property type="match status" value="1"/>
</dbReference>
<dbReference type="Proteomes" id="UP000008467">
    <property type="component" value="Chromosome"/>
</dbReference>
<dbReference type="HOGENOM" id="CLU_050164_3_2_9"/>
<dbReference type="PROSITE" id="PS51770">
    <property type="entry name" value="HOTDOG_ACOT"/>
    <property type="match status" value="1"/>
</dbReference>
<evidence type="ECO:0000256" key="3">
    <source>
        <dbReference type="PROSITE-ProRule" id="PRU01106"/>
    </source>
</evidence>
<keyword evidence="2 3" id="KW-0378">Hydrolase</keyword>
<protein>
    <submittedName>
        <fullName evidence="5">Thioesterase superfamily protein</fullName>
    </submittedName>
</protein>
<evidence type="ECO:0000259" key="4">
    <source>
        <dbReference type="PROSITE" id="PS51770"/>
    </source>
</evidence>
<feature type="domain" description="HotDog ACOT-type" evidence="4">
    <location>
        <begin position="6"/>
        <end position="118"/>
    </location>
</feature>
<dbReference type="Pfam" id="PF03061">
    <property type="entry name" value="4HBT"/>
    <property type="match status" value="1"/>
</dbReference>
<evidence type="ECO:0000256" key="2">
    <source>
        <dbReference type="ARBA" id="ARBA00022801"/>
    </source>
</evidence>
<evidence type="ECO:0000313" key="5">
    <source>
        <dbReference type="EMBL" id="ADZ84865.1"/>
    </source>
</evidence>
<dbReference type="InterPro" id="IPR033120">
    <property type="entry name" value="HOTDOG_ACOT"/>
</dbReference>
<dbReference type="KEGG" id="cle:Clole_3170"/>